<feature type="domain" description="BPTI/Kunitz inhibitor" evidence="2">
    <location>
        <begin position="63"/>
        <end position="113"/>
    </location>
</feature>
<keyword evidence="4" id="KW-1185">Reference proteome</keyword>
<organism evidence="3 4">
    <name type="scientific">Potamilus streckersoni</name>
    <dbReference type="NCBI Taxonomy" id="2493646"/>
    <lineage>
        <taxon>Eukaryota</taxon>
        <taxon>Metazoa</taxon>
        <taxon>Spiralia</taxon>
        <taxon>Lophotrochozoa</taxon>
        <taxon>Mollusca</taxon>
        <taxon>Bivalvia</taxon>
        <taxon>Autobranchia</taxon>
        <taxon>Heteroconchia</taxon>
        <taxon>Palaeoheterodonta</taxon>
        <taxon>Unionida</taxon>
        <taxon>Unionoidea</taxon>
        <taxon>Unionidae</taxon>
        <taxon>Ambleminae</taxon>
        <taxon>Lampsilini</taxon>
        <taxon>Potamilus</taxon>
    </lineage>
</organism>
<feature type="domain" description="BPTI/Kunitz inhibitor" evidence="2">
    <location>
        <begin position="257"/>
        <end position="307"/>
    </location>
</feature>
<reference evidence="3" key="1">
    <citation type="journal article" date="2021" name="Genome Biol. Evol.">
        <title>A High-Quality Reference Genome for a Parasitic Bivalve with Doubly Uniparental Inheritance (Bivalvia: Unionida).</title>
        <authorList>
            <person name="Smith C.H."/>
        </authorList>
    </citation>
    <scope>NUCLEOTIDE SEQUENCE</scope>
    <source>
        <strain evidence="3">CHS0354</strain>
    </source>
</reference>
<dbReference type="InterPro" id="IPR036880">
    <property type="entry name" value="Kunitz_BPTI_sf"/>
</dbReference>
<dbReference type="PROSITE" id="PS00280">
    <property type="entry name" value="BPTI_KUNITZ_1"/>
    <property type="match status" value="5"/>
</dbReference>
<reference evidence="3" key="2">
    <citation type="journal article" date="2021" name="Genome Biol. Evol.">
        <title>Developing a high-quality reference genome for a parasitic bivalve with doubly uniparental inheritance (Bivalvia: Unionida).</title>
        <authorList>
            <person name="Smith C.H."/>
        </authorList>
    </citation>
    <scope>NUCLEOTIDE SEQUENCE</scope>
    <source>
        <strain evidence="3">CHS0354</strain>
        <tissue evidence="3">Mantle</tissue>
    </source>
</reference>
<dbReference type="Gene3D" id="4.10.410.10">
    <property type="entry name" value="Pancreatic trypsin inhibitor Kunitz domain"/>
    <property type="match status" value="10"/>
</dbReference>
<accession>A0AAE0RRT2</accession>
<evidence type="ECO:0000313" key="4">
    <source>
        <dbReference type="Proteomes" id="UP001195483"/>
    </source>
</evidence>
<reference evidence="3" key="3">
    <citation type="submission" date="2023-05" db="EMBL/GenBank/DDBJ databases">
        <authorList>
            <person name="Smith C.H."/>
        </authorList>
    </citation>
    <scope>NUCLEOTIDE SEQUENCE</scope>
    <source>
        <strain evidence="3">CHS0354</strain>
        <tissue evidence="3">Mantle</tissue>
    </source>
</reference>
<feature type="domain" description="BPTI/Kunitz inhibitor" evidence="2">
    <location>
        <begin position="315"/>
        <end position="365"/>
    </location>
</feature>
<sequence length="603" mass="67423">MCPVCNLPPKSEKCTREQTKYYFETKSCSCKTFYHNTCGINSNNFFPLDDCDGSCRQPNCDFCLLAADPGPCEAAIQRYYYDVYEGQCKSFFGGGCMGNLNNFQTMKTCKEMKSLGLMLVFFQVMVSAQPPNGLTKQKDRCSLLPDSGVCLAYFPMFFYNASSCKCEEFIYGGCGGNDNRFQSKSECQELCGNYTCPKCSLPVDPGPCQAKITRFYFNTKTCRCESFIYGGCEGNSNNFPSMDQCVSTCNRQECQVCSLPSEQGSCEAFITRYFFNSQTCLCEKFTWGGCEGNANNFISLDQCQKSCKSFDCPICSLPANPGPCKGSFKRYFFNSHTCKCESFVYGGCGGNANRFTSKIRCQKACRNAQCFNPTCYLPADKGGCEGASTKWYFNSHKCRCEQFVYGGCDGNENRFDKLSSCMASCRNTKCPICNLPVKPGPCKGSFKRYYFNINTCQCEGFIYGGCQGNENNFETIEQCVKSCGNFTCPVCNLPPKSEKCTHEQTKYYFDTESCSCKTFTHSSCGINSNNFFSLDDCDRSCRQPNCDVCLLAADPGPCKAAIQRYYYDVHEGLCKSFIWGGCMGNLNNFQTMKKCKEVCGQHE</sequence>
<dbReference type="Proteomes" id="UP001195483">
    <property type="component" value="Unassembled WGS sequence"/>
</dbReference>
<dbReference type="InterPro" id="IPR020901">
    <property type="entry name" value="Prtase_inh_Kunz-CS"/>
</dbReference>
<dbReference type="PRINTS" id="PR00759">
    <property type="entry name" value="BASICPTASE"/>
</dbReference>
<dbReference type="FunFam" id="4.10.410.10:FF:000020">
    <property type="entry name" value="Collagen, type VI, alpha 3"/>
    <property type="match status" value="2"/>
</dbReference>
<dbReference type="SMART" id="SM00131">
    <property type="entry name" value="KU"/>
    <property type="match status" value="10"/>
</dbReference>
<dbReference type="PROSITE" id="PS50279">
    <property type="entry name" value="BPTI_KUNITZ_2"/>
    <property type="match status" value="10"/>
</dbReference>
<feature type="domain" description="BPTI/Kunitz inhibitor" evidence="2">
    <location>
        <begin position="549"/>
        <end position="599"/>
    </location>
</feature>
<feature type="domain" description="BPTI/Kunitz inhibitor" evidence="2">
    <location>
        <begin position="491"/>
        <end position="541"/>
    </location>
</feature>
<feature type="domain" description="BPTI/Kunitz inhibitor" evidence="2">
    <location>
        <begin position="375"/>
        <end position="425"/>
    </location>
</feature>
<dbReference type="GO" id="GO:0005615">
    <property type="term" value="C:extracellular space"/>
    <property type="evidence" value="ECO:0007669"/>
    <property type="project" value="TreeGrafter"/>
</dbReference>
<gene>
    <name evidence="3" type="ORF">CHS0354_007739</name>
</gene>
<comment type="caution">
    <text evidence="3">The sequence shown here is derived from an EMBL/GenBank/DDBJ whole genome shotgun (WGS) entry which is preliminary data.</text>
</comment>
<dbReference type="PANTHER" id="PTHR10083:SF374">
    <property type="entry name" value="BPTI_KUNITZ INHIBITOR DOMAIN-CONTAINING PROTEIN"/>
    <property type="match status" value="1"/>
</dbReference>
<dbReference type="PANTHER" id="PTHR10083">
    <property type="entry name" value="KUNITZ-TYPE PROTEASE INHIBITOR-RELATED"/>
    <property type="match status" value="1"/>
</dbReference>
<evidence type="ECO:0000313" key="3">
    <source>
        <dbReference type="EMBL" id="KAK3578486.1"/>
    </source>
</evidence>
<dbReference type="SUPFAM" id="SSF57362">
    <property type="entry name" value="BPTI-like"/>
    <property type="match status" value="10"/>
</dbReference>
<evidence type="ECO:0000259" key="2">
    <source>
        <dbReference type="PROSITE" id="PS50279"/>
    </source>
</evidence>
<protein>
    <recommendedName>
        <fullName evidence="2">BPTI/Kunitz inhibitor domain-containing protein</fullName>
    </recommendedName>
</protein>
<dbReference type="Pfam" id="PF00014">
    <property type="entry name" value="Kunitz_BPTI"/>
    <property type="match status" value="10"/>
</dbReference>
<dbReference type="EMBL" id="JAEAOA010000527">
    <property type="protein sequence ID" value="KAK3578486.1"/>
    <property type="molecule type" value="Genomic_DNA"/>
</dbReference>
<feature type="domain" description="BPTI/Kunitz inhibitor" evidence="2">
    <location>
        <begin position="5"/>
        <end position="55"/>
    </location>
</feature>
<dbReference type="GO" id="GO:0004867">
    <property type="term" value="F:serine-type endopeptidase inhibitor activity"/>
    <property type="evidence" value="ECO:0007669"/>
    <property type="project" value="InterPro"/>
</dbReference>
<dbReference type="AlphaFoldDB" id="A0AAE0RRT2"/>
<dbReference type="InterPro" id="IPR050098">
    <property type="entry name" value="TFPI/VKTCI-like"/>
</dbReference>
<dbReference type="InterPro" id="IPR002223">
    <property type="entry name" value="Kunitz_BPTI"/>
</dbReference>
<feature type="domain" description="BPTI/Kunitz inhibitor" evidence="2">
    <location>
        <begin position="199"/>
        <end position="249"/>
    </location>
</feature>
<evidence type="ECO:0000256" key="1">
    <source>
        <dbReference type="ARBA" id="ARBA00023157"/>
    </source>
</evidence>
<dbReference type="FunFam" id="4.10.410.10:FF:000004">
    <property type="entry name" value="Tissue factor pathway inhibitor"/>
    <property type="match status" value="2"/>
</dbReference>
<feature type="domain" description="BPTI/Kunitz inhibitor" evidence="2">
    <location>
        <begin position="433"/>
        <end position="483"/>
    </location>
</feature>
<keyword evidence="1" id="KW-1015">Disulfide bond</keyword>
<name>A0AAE0RRT2_9BIVA</name>
<proteinExistence type="predicted"/>
<dbReference type="CDD" id="cd00109">
    <property type="entry name" value="Kunitz-type"/>
    <property type="match status" value="8"/>
</dbReference>
<feature type="domain" description="BPTI/Kunitz inhibitor" evidence="2">
    <location>
        <begin position="141"/>
        <end position="191"/>
    </location>
</feature>